<evidence type="ECO:0000313" key="1">
    <source>
        <dbReference type="EMBL" id="GJD96639.1"/>
    </source>
</evidence>
<reference evidence="1" key="1">
    <citation type="journal article" date="2021" name="Front. Microbiol.">
        <title>Comprehensive Comparative Genomics and Phenotyping of Methylobacterium Species.</title>
        <authorList>
            <person name="Alessa O."/>
            <person name="Ogura Y."/>
            <person name="Fujitani Y."/>
            <person name="Takami H."/>
            <person name="Hayashi T."/>
            <person name="Sahin N."/>
            <person name="Tani A."/>
        </authorList>
    </citation>
    <scope>NUCLEOTIDE SEQUENCE</scope>
    <source>
        <strain evidence="1">DSM 19015</strain>
    </source>
</reference>
<sequence>MIQKMVFGWCSILLIAVPFVTELAIADRQLSAMFQ</sequence>
<evidence type="ECO:0000313" key="2">
    <source>
        <dbReference type="Proteomes" id="UP001055125"/>
    </source>
</evidence>
<comment type="caution">
    <text evidence="1">The sequence shown here is derived from an EMBL/GenBank/DDBJ whole genome shotgun (WGS) entry which is preliminary data.</text>
</comment>
<reference evidence="1" key="2">
    <citation type="submission" date="2021-08" db="EMBL/GenBank/DDBJ databases">
        <authorList>
            <person name="Tani A."/>
            <person name="Ola A."/>
            <person name="Ogura Y."/>
            <person name="Katsura K."/>
            <person name="Hayashi T."/>
        </authorList>
    </citation>
    <scope>NUCLEOTIDE SEQUENCE</scope>
    <source>
        <strain evidence="1">DSM 19015</strain>
    </source>
</reference>
<dbReference type="Proteomes" id="UP001055125">
    <property type="component" value="Unassembled WGS sequence"/>
</dbReference>
<proteinExistence type="predicted"/>
<keyword evidence="2" id="KW-1185">Reference proteome</keyword>
<dbReference type="EMBL" id="BPQP01000065">
    <property type="protein sequence ID" value="GJD96639.1"/>
    <property type="molecule type" value="Genomic_DNA"/>
</dbReference>
<accession>A0ABQ4S0M7</accession>
<protein>
    <submittedName>
        <fullName evidence="1">Uncharacterized protein</fullName>
    </submittedName>
</protein>
<gene>
    <name evidence="1" type="ORF">OCOJLMKI_3862</name>
</gene>
<name>A0ABQ4S0M7_9HYPH</name>
<organism evidence="1 2">
    <name type="scientific">Methylobacterium iners</name>
    <dbReference type="NCBI Taxonomy" id="418707"/>
    <lineage>
        <taxon>Bacteria</taxon>
        <taxon>Pseudomonadati</taxon>
        <taxon>Pseudomonadota</taxon>
        <taxon>Alphaproteobacteria</taxon>
        <taxon>Hyphomicrobiales</taxon>
        <taxon>Methylobacteriaceae</taxon>
        <taxon>Methylobacterium</taxon>
    </lineage>
</organism>